<dbReference type="Pfam" id="PF05199">
    <property type="entry name" value="GMC_oxred_C"/>
    <property type="match status" value="1"/>
</dbReference>
<dbReference type="PANTHER" id="PTHR11552">
    <property type="entry name" value="GLUCOSE-METHANOL-CHOLINE GMC OXIDOREDUCTASE"/>
    <property type="match status" value="1"/>
</dbReference>
<feature type="binding site" evidence="2">
    <location>
        <begin position="610"/>
        <end position="611"/>
    </location>
    <ligand>
        <name>FAD</name>
        <dbReference type="ChEBI" id="CHEBI:57692"/>
    </ligand>
</feature>
<dbReference type="OrthoDB" id="269227at2759"/>
<dbReference type="EMBL" id="LJZO01000029">
    <property type="protein sequence ID" value="ROV94219.1"/>
    <property type="molecule type" value="Genomic_DNA"/>
</dbReference>
<dbReference type="GO" id="GO:0050660">
    <property type="term" value="F:flavin adenine dinucleotide binding"/>
    <property type="evidence" value="ECO:0007669"/>
    <property type="project" value="InterPro"/>
</dbReference>
<dbReference type="SUPFAM" id="SSF54373">
    <property type="entry name" value="FAD-linked reductases, C-terminal domain"/>
    <property type="match status" value="1"/>
</dbReference>
<feature type="domain" description="Glucose-methanol-choline oxidoreductase N-terminal" evidence="3">
    <location>
        <begin position="291"/>
        <end position="305"/>
    </location>
</feature>
<comment type="similarity">
    <text evidence="1">Belongs to the GMC oxidoreductase family.</text>
</comment>
<dbReference type="SUPFAM" id="SSF51905">
    <property type="entry name" value="FAD/NAD(P)-binding domain"/>
    <property type="match status" value="1"/>
</dbReference>
<dbReference type="InterPro" id="IPR007867">
    <property type="entry name" value="GMC_OxRtase_C"/>
</dbReference>
<dbReference type="GO" id="GO:0016614">
    <property type="term" value="F:oxidoreductase activity, acting on CH-OH group of donors"/>
    <property type="evidence" value="ECO:0007669"/>
    <property type="project" value="InterPro"/>
</dbReference>
<dbReference type="PROSITE" id="PS00624">
    <property type="entry name" value="GMC_OXRED_2"/>
    <property type="match status" value="1"/>
</dbReference>
<accession>A0A423VTA5</accession>
<dbReference type="InterPro" id="IPR036188">
    <property type="entry name" value="FAD/NAD-bd_sf"/>
</dbReference>
<evidence type="ECO:0000256" key="2">
    <source>
        <dbReference type="PIRSR" id="PIRSR000137-2"/>
    </source>
</evidence>
<dbReference type="STRING" id="252740.A0A423VTA5"/>
<evidence type="ECO:0000313" key="5">
    <source>
        <dbReference type="Proteomes" id="UP000284375"/>
    </source>
</evidence>
<comment type="caution">
    <text evidence="4">The sequence shown here is derived from an EMBL/GenBank/DDBJ whole genome shotgun (WGS) entry which is preliminary data.</text>
</comment>
<dbReference type="Gene3D" id="3.30.560.10">
    <property type="entry name" value="Glucose Oxidase, domain 3"/>
    <property type="match status" value="1"/>
</dbReference>
<gene>
    <name evidence="4" type="ORF">VSDG_05684</name>
</gene>
<dbReference type="Proteomes" id="UP000284375">
    <property type="component" value="Unassembled WGS sequence"/>
</dbReference>
<evidence type="ECO:0000259" key="3">
    <source>
        <dbReference type="PROSITE" id="PS00624"/>
    </source>
</evidence>
<evidence type="ECO:0000313" key="4">
    <source>
        <dbReference type="EMBL" id="ROV94219.1"/>
    </source>
</evidence>
<evidence type="ECO:0000256" key="1">
    <source>
        <dbReference type="ARBA" id="ARBA00010790"/>
    </source>
</evidence>
<dbReference type="PIRSF" id="PIRSF000137">
    <property type="entry name" value="Alcohol_oxidase"/>
    <property type="match status" value="1"/>
</dbReference>
<dbReference type="Pfam" id="PF00732">
    <property type="entry name" value="GMC_oxred_N"/>
    <property type="match status" value="1"/>
</dbReference>
<dbReference type="InterPro" id="IPR012132">
    <property type="entry name" value="GMC_OxRdtase"/>
</dbReference>
<reference evidence="4 5" key="1">
    <citation type="submission" date="2015-09" db="EMBL/GenBank/DDBJ databases">
        <title>Host preference determinants of Valsa canker pathogens revealed by comparative genomics.</title>
        <authorList>
            <person name="Yin Z."/>
            <person name="Huang L."/>
        </authorList>
    </citation>
    <scope>NUCLEOTIDE SEQUENCE [LARGE SCALE GENOMIC DNA]</scope>
    <source>
        <strain evidence="4 5">YSFL</strain>
    </source>
</reference>
<protein>
    <recommendedName>
        <fullName evidence="3">Glucose-methanol-choline oxidoreductase N-terminal domain-containing protein</fullName>
    </recommendedName>
</protein>
<sequence>MAVETNEFDVVIVGGGTAGLVLASRLSEEPLLQVLILEAGQDLPQLPEQLAQAVLTPAASSKLYKTPVDWDLKTVPQQQQHTDAWEKASLGGREIQFPQGKMLGGSSGLNGLSFTASTKSVVDGWAELGNPGWEWSAFSQSLAKTYTVAKTTLSSAKPSGSSQGPLKVAYAEDYTGGWPKVWADTIESLGFPGAQDTLTGQAAGGLAIPDTVDPATGMRSYAANAYLPPDVRGRANLTVLTGVEVTRILLERSAGGDGNGDAVATGVEFTDPATGETKTATARREVIVSAGALGSPRILEVSGIGDAQRLGADKVIVDVPGVGENLQNHPMITVPLEVTDAAPPTKDAFLRAAIRQDMEVLGGAMKEYMEHRTGPLASSGVTSAAQLPLPGLDTPEGRVDLEGLLGETGAAAAGAPFAVAHERFVRSILSSPSEASGYYIFGPAYGAVNPDGTGAPPPLDGSEDSYVTVVILLAHPLSRGSVHVVDGAGAGRKLAIDPGYLSHPLDMEVMARHVRFVEQGLAATEPLAKWVKPDGKRAVGAPGAGALKDLEVVKKFIKDRAVGAHHFTGSCSMLPRDMGGVVDPQLRVYGTANLRVCDASVIPLTPRANPQATVYGVAEHAAALIKGSLFSR</sequence>
<dbReference type="PANTHER" id="PTHR11552:SF210">
    <property type="entry name" value="GLUCOSE-METHANOL-CHOLINE OXIDOREDUCTASE N-TERMINAL DOMAIN-CONTAINING PROTEIN-RELATED"/>
    <property type="match status" value="1"/>
</dbReference>
<dbReference type="AlphaFoldDB" id="A0A423VTA5"/>
<proteinExistence type="inferred from homology"/>
<keyword evidence="2" id="KW-0285">Flavoprotein</keyword>
<dbReference type="InterPro" id="IPR000172">
    <property type="entry name" value="GMC_OxRdtase_N"/>
</dbReference>
<feature type="binding site" evidence="2">
    <location>
        <position position="245"/>
    </location>
    <ligand>
        <name>FAD</name>
        <dbReference type="ChEBI" id="CHEBI:57692"/>
    </ligand>
</feature>
<comment type="cofactor">
    <cofactor evidence="2">
        <name>FAD</name>
        <dbReference type="ChEBI" id="CHEBI:57692"/>
    </cofactor>
</comment>
<keyword evidence="2" id="KW-0274">FAD</keyword>
<dbReference type="Gene3D" id="3.50.50.60">
    <property type="entry name" value="FAD/NAD(P)-binding domain"/>
    <property type="match status" value="1"/>
</dbReference>
<keyword evidence="5" id="KW-1185">Reference proteome</keyword>
<organism evidence="4 5">
    <name type="scientific">Cytospora chrysosperma</name>
    <name type="common">Cytospora canker fungus</name>
    <name type="synonym">Sphaeria chrysosperma</name>
    <dbReference type="NCBI Taxonomy" id="252740"/>
    <lineage>
        <taxon>Eukaryota</taxon>
        <taxon>Fungi</taxon>
        <taxon>Dikarya</taxon>
        <taxon>Ascomycota</taxon>
        <taxon>Pezizomycotina</taxon>
        <taxon>Sordariomycetes</taxon>
        <taxon>Sordariomycetidae</taxon>
        <taxon>Diaporthales</taxon>
        <taxon>Cytosporaceae</taxon>
        <taxon>Cytospora</taxon>
    </lineage>
</organism>
<name>A0A423VTA5_CYTCH</name>